<evidence type="ECO:0000313" key="2">
    <source>
        <dbReference type="EMBL" id="MBW63941.1"/>
    </source>
</evidence>
<feature type="signal peptide" evidence="1">
    <location>
        <begin position="1"/>
        <end position="18"/>
    </location>
</feature>
<keyword evidence="1" id="KW-0732">Signal</keyword>
<evidence type="ECO:0000256" key="1">
    <source>
        <dbReference type="SAM" id="SignalP"/>
    </source>
</evidence>
<accession>A0A2M4CFK7</accession>
<dbReference type="EMBL" id="GGFJ01014800">
    <property type="protein sequence ID" value="MBW63941.1"/>
    <property type="molecule type" value="Transcribed_RNA"/>
</dbReference>
<reference evidence="2" key="1">
    <citation type="submission" date="2018-01" db="EMBL/GenBank/DDBJ databases">
        <title>An insight into the sialome of Amazonian anophelines.</title>
        <authorList>
            <person name="Ribeiro J.M."/>
            <person name="Scarpassa V."/>
            <person name="Calvo E."/>
        </authorList>
    </citation>
    <scope>NUCLEOTIDE SEQUENCE</scope>
    <source>
        <tissue evidence="2">Salivary glands</tissue>
    </source>
</reference>
<organism evidence="2">
    <name type="scientific">Anopheles marajoara</name>
    <dbReference type="NCBI Taxonomy" id="58244"/>
    <lineage>
        <taxon>Eukaryota</taxon>
        <taxon>Metazoa</taxon>
        <taxon>Ecdysozoa</taxon>
        <taxon>Arthropoda</taxon>
        <taxon>Hexapoda</taxon>
        <taxon>Insecta</taxon>
        <taxon>Pterygota</taxon>
        <taxon>Neoptera</taxon>
        <taxon>Endopterygota</taxon>
        <taxon>Diptera</taxon>
        <taxon>Nematocera</taxon>
        <taxon>Culicoidea</taxon>
        <taxon>Culicidae</taxon>
        <taxon>Anophelinae</taxon>
        <taxon>Anopheles</taxon>
    </lineage>
</organism>
<sequence length="67" mass="7708">MLPKTWFCCRCLIRGLQTTVPTAFLLLPGHSDKIRRVHHAGTSMPLTGSVWPYFRLSRSSRRQQPRG</sequence>
<protein>
    <submittedName>
        <fullName evidence="2">Putative secreted protein</fullName>
    </submittedName>
</protein>
<feature type="chain" id="PRO_5014676015" evidence="1">
    <location>
        <begin position="19"/>
        <end position="67"/>
    </location>
</feature>
<dbReference type="AlphaFoldDB" id="A0A2M4CFK7"/>
<proteinExistence type="predicted"/>
<name>A0A2M4CFK7_9DIPT</name>